<protein>
    <recommendedName>
        <fullName evidence="4">Dinucleotide-utilizing enzyme</fullName>
    </recommendedName>
</protein>
<sequence length="98" mass="9691">MTGERRAPSKVRSIVVGGVFVIVGVLCAVAAVVIAARAGGDLSTVVGSGGANRTGGAAPAWFAIGLTAVLALLAGVTGVFIAIVGWRAADDAERESDR</sequence>
<comment type="caution">
    <text evidence="2">The sequence shown here is derived from an EMBL/GenBank/DDBJ whole genome shotgun (WGS) entry which is preliminary data.</text>
</comment>
<evidence type="ECO:0000313" key="2">
    <source>
        <dbReference type="EMBL" id="TFV96706.1"/>
    </source>
</evidence>
<organism evidence="2 3">
    <name type="scientific">Orlajensenia leifsoniae</name>
    <dbReference type="NCBI Taxonomy" id="2561933"/>
    <lineage>
        <taxon>Bacteria</taxon>
        <taxon>Bacillati</taxon>
        <taxon>Actinomycetota</taxon>
        <taxon>Actinomycetes</taxon>
        <taxon>Micrococcales</taxon>
        <taxon>Microbacteriaceae</taxon>
        <taxon>Orlajensenia</taxon>
    </lineage>
</organism>
<dbReference type="AlphaFoldDB" id="A0A4Y9QZX5"/>
<feature type="transmembrane region" description="Helical" evidence="1">
    <location>
        <begin position="14"/>
        <end position="40"/>
    </location>
</feature>
<reference evidence="2 3" key="1">
    <citation type="journal article" date="2018" name="J. Microbiol.">
        <title>Leifsonia flava sp. nov., a novel actinobacterium isolated from the rhizosphere of Aquilegia viridiflora.</title>
        <authorList>
            <person name="Cai Y."/>
            <person name="Tao W.Z."/>
            <person name="Ma Y.J."/>
            <person name="Cheng J."/>
            <person name="Zhang M.Y."/>
            <person name="Zhang Y.X."/>
        </authorList>
    </citation>
    <scope>NUCLEOTIDE SEQUENCE [LARGE SCALE GENOMIC DNA]</scope>
    <source>
        <strain evidence="2 3">SYP-B2174</strain>
    </source>
</reference>
<keyword evidence="1" id="KW-1133">Transmembrane helix</keyword>
<feature type="transmembrane region" description="Helical" evidence="1">
    <location>
        <begin position="60"/>
        <end position="86"/>
    </location>
</feature>
<dbReference type="RefSeq" id="WP_135120676.1">
    <property type="nucleotide sequence ID" value="NZ_SPQZ01000004.1"/>
</dbReference>
<proteinExistence type="predicted"/>
<keyword evidence="1" id="KW-0812">Transmembrane</keyword>
<dbReference type="EMBL" id="SPQZ01000004">
    <property type="protein sequence ID" value="TFV96706.1"/>
    <property type="molecule type" value="Genomic_DNA"/>
</dbReference>
<accession>A0A4Y9QZX5</accession>
<name>A0A4Y9QZX5_9MICO</name>
<evidence type="ECO:0000313" key="3">
    <source>
        <dbReference type="Proteomes" id="UP000298127"/>
    </source>
</evidence>
<evidence type="ECO:0000256" key="1">
    <source>
        <dbReference type="SAM" id="Phobius"/>
    </source>
</evidence>
<keyword evidence="3" id="KW-1185">Reference proteome</keyword>
<evidence type="ECO:0008006" key="4">
    <source>
        <dbReference type="Google" id="ProtNLM"/>
    </source>
</evidence>
<keyword evidence="1" id="KW-0472">Membrane</keyword>
<dbReference type="Proteomes" id="UP000298127">
    <property type="component" value="Unassembled WGS sequence"/>
</dbReference>
<gene>
    <name evidence="2" type="ORF">E4M00_11505</name>
</gene>